<evidence type="ECO:0000313" key="2">
    <source>
        <dbReference type="EMBL" id="GAA4615988.1"/>
    </source>
</evidence>
<reference evidence="3" key="1">
    <citation type="journal article" date="2019" name="Int. J. Syst. Evol. Microbiol.">
        <title>The Global Catalogue of Microorganisms (GCM) 10K type strain sequencing project: providing services to taxonomists for standard genome sequencing and annotation.</title>
        <authorList>
            <consortium name="The Broad Institute Genomics Platform"/>
            <consortium name="The Broad Institute Genome Sequencing Center for Infectious Disease"/>
            <person name="Wu L."/>
            <person name="Ma J."/>
        </authorList>
    </citation>
    <scope>NUCLEOTIDE SEQUENCE [LARGE SCALE GENOMIC DNA]</scope>
    <source>
        <strain evidence="3">JCM 17938</strain>
    </source>
</reference>
<evidence type="ECO:0000256" key="1">
    <source>
        <dbReference type="SAM" id="MobiDB-lite"/>
    </source>
</evidence>
<dbReference type="EMBL" id="BAABHJ010000031">
    <property type="protein sequence ID" value="GAA4615988.1"/>
    <property type="molecule type" value="Genomic_DNA"/>
</dbReference>
<comment type="caution">
    <text evidence="2">The sequence shown here is derived from an EMBL/GenBank/DDBJ whole genome shotgun (WGS) entry which is preliminary data.</text>
</comment>
<dbReference type="Proteomes" id="UP001500212">
    <property type="component" value="Unassembled WGS sequence"/>
</dbReference>
<protein>
    <submittedName>
        <fullName evidence="2">Uncharacterized protein</fullName>
    </submittedName>
</protein>
<name>A0ABP8TWG3_9ACTN</name>
<gene>
    <name evidence="2" type="ORF">GCM10023195_70820</name>
</gene>
<keyword evidence="3" id="KW-1185">Reference proteome</keyword>
<accession>A0ABP8TWG3</accession>
<proteinExistence type="predicted"/>
<feature type="region of interest" description="Disordered" evidence="1">
    <location>
        <begin position="37"/>
        <end position="63"/>
    </location>
</feature>
<evidence type="ECO:0000313" key="3">
    <source>
        <dbReference type="Proteomes" id="UP001500212"/>
    </source>
</evidence>
<organism evidence="2 3">
    <name type="scientific">Actinoallomurus liliacearum</name>
    <dbReference type="NCBI Taxonomy" id="1080073"/>
    <lineage>
        <taxon>Bacteria</taxon>
        <taxon>Bacillati</taxon>
        <taxon>Actinomycetota</taxon>
        <taxon>Actinomycetes</taxon>
        <taxon>Streptosporangiales</taxon>
        <taxon>Thermomonosporaceae</taxon>
        <taxon>Actinoallomurus</taxon>
    </lineage>
</organism>
<sequence length="88" mass="8731">MGDGRASDALEVAGRGDVLGTVPRLFVVPATETWGTSVASRHNGVPNTGDAPADPGRTSPGARQRVSAVGSRGRAFGIAHGAVAVVGP</sequence>